<protein>
    <submittedName>
        <fullName evidence="1">Uncharacterized protein</fullName>
    </submittedName>
</protein>
<name>A0A9N8DNB7_9STRA</name>
<evidence type="ECO:0000313" key="2">
    <source>
        <dbReference type="Proteomes" id="UP001153069"/>
    </source>
</evidence>
<accession>A0A9N8DNB7</accession>
<gene>
    <name evidence="1" type="ORF">SEMRO_223_G091360.1</name>
</gene>
<comment type="caution">
    <text evidence="1">The sequence shown here is derived from an EMBL/GenBank/DDBJ whole genome shotgun (WGS) entry which is preliminary data.</text>
</comment>
<dbReference type="AlphaFoldDB" id="A0A9N8DNB7"/>
<reference evidence="1" key="1">
    <citation type="submission" date="2020-06" db="EMBL/GenBank/DDBJ databases">
        <authorList>
            <consortium name="Plant Systems Biology data submission"/>
        </authorList>
    </citation>
    <scope>NUCLEOTIDE SEQUENCE</scope>
    <source>
        <strain evidence="1">D6</strain>
    </source>
</reference>
<dbReference type="EMBL" id="CAICTM010000222">
    <property type="protein sequence ID" value="CAB9505215.1"/>
    <property type="molecule type" value="Genomic_DNA"/>
</dbReference>
<sequence length="232" mass="26607">MRTEAYAPPRSSLDGFILRRLQESAAKQWSISEESLKSSSTKVTQDSSISAISWGDCSSDHSHCRNRSQMCVSFQEEPSVLLIPPIPEEDMDTLFYSQDDHEDMMDDAEMVAKGWMSQEDTLRGLERFSAEGRLLTQEQRHTVISTVLEEQRKLWEERFVFGVDQQKVLAKVSRRLSTNCQDLAYQRAYQDELESLPRQTTKQKKQQAPVGLLSRVSTIFTNATHNNKGCHR</sequence>
<evidence type="ECO:0000313" key="1">
    <source>
        <dbReference type="EMBL" id="CAB9505215.1"/>
    </source>
</evidence>
<dbReference type="Proteomes" id="UP001153069">
    <property type="component" value="Unassembled WGS sequence"/>
</dbReference>
<keyword evidence="2" id="KW-1185">Reference proteome</keyword>
<proteinExistence type="predicted"/>
<organism evidence="1 2">
    <name type="scientific">Seminavis robusta</name>
    <dbReference type="NCBI Taxonomy" id="568900"/>
    <lineage>
        <taxon>Eukaryota</taxon>
        <taxon>Sar</taxon>
        <taxon>Stramenopiles</taxon>
        <taxon>Ochrophyta</taxon>
        <taxon>Bacillariophyta</taxon>
        <taxon>Bacillariophyceae</taxon>
        <taxon>Bacillariophycidae</taxon>
        <taxon>Naviculales</taxon>
        <taxon>Naviculaceae</taxon>
        <taxon>Seminavis</taxon>
    </lineage>
</organism>